<feature type="transmembrane region" description="Helical" evidence="8">
    <location>
        <begin position="141"/>
        <end position="165"/>
    </location>
</feature>
<evidence type="ECO:0000256" key="6">
    <source>
        <dbReference type="ARBA" id="ARBA00022989"/>
    </source>
</evidence>
<gene>
    <name evidence="10" type="ORF">UC3_01750</name>
</gene>
<evidence type="ECO:0000313" key="10">
    <source>
        <dbReference type="EMBL" id="EOL44120.1"/>
    </source>
</evidence>
<dbReference type="GO" id="GO:0005886">
    <property type="term" value="C:plasma membrane"/>
    <property type="evidence" value="ECO:0007669"/>
    <property type="project" value="UniProtKB-SubCell"/>
</dbReference>
<dbReference type="Gene3D" id="1.20.1250.20">
    <property type="entry name" value="MFS general substrate transporter like domains"/>
    <property type="match status" value="1"/>
</dbReference>
<feature type="transmembrane region" description="Helical" evidence="8">
    <location>
        <begin position="15"/>
        <end position="35"/>
    </location>
</feature>
<evidence type="ECO:0000256" key="4">
    <source>
        <dbReference type="ARBA" id="ARBA00022475"/>
    </source>
</evidence>
<keyword evidence="5 8" id="KW-0812">Transmembrane</keyword>
<keyword evidence="3" id="KW-0813">Transport</keyword>
<feature type="transmembrane region" description="Helical" evidence="8">
    <location>
        <begin position="301"/>
        <end position="323"/>
    </location>
</feature>
<reference evidence="10 11" key="1">
    <citation type="submission" date="2013-02" db="EMBL/GenBank/DDBJ databases">
        <title>The Genome Sequence of Enterococcus phoeniculicola BAA-412.</title>
        <authorList>
            <consortium name="The Broad Institute Genome Sequencing Platform"/>
            <consortium name="The Broad Institute Genome Sequencing Center for Infectious Disease"/>
            <person name="Earl A.M."/>
            <person name="Gilmore M.S."/>
            <person name="Lebreton F."/>
            <person name="Walker B."/>
            <person name="Young S.K."/>
            <person name="Zeng Q."/>
            <person name="Gargeya S."/>
            <person name="Fitzgerald M."/>
            <person name="Haas B."/>
            <person name="Abouelleil A."/>
            <person name="Alvarado L."/>
            <person name="Arachchi H.M."/>
            <person name="Berlin A.M."/>
            <person name="Chapman S.B."/>
            <person name="Dewar J."/>
            <person name="Goldberg J."/>
            <person name="Griggs A."/>
            <person name="Gujja S."/>
            <person name="Hansen M."/>
            <person name="Howarth C."/>
            <person name="Imamovic A."/>
            <person name="Larimer J."/>
            <person name="McCowan C."/>
            <person name="Murphy C."/>
            <person name="Neiman D."/>
            <person name="Pearson M."/>
            <person name="Priest M."/>
            <person name="Roberts A."/>
            <person name="Saif S."/>
            <person name="Shea T."/>
            <person name="Sisk P."/>
            <person name="Sykes S."/>
            <person name="Wortman J."/>
            <person name="Nusbaum C."/>
            <person name="Birren B."/>
        </authorList>
    </citation>
    <scope>NUCLEOTIDE SEQUENCE [LARGE SCALE GENOMIC DNA]</scope>
    <source>
        <strain evidence="10 11">ATCC BAA-412</strain>
    </source>
</reference>
<dbReference type="eggNOG" id="COG2814">
    <property type="taxonomic scope" value="Bacteria"/>
</dbReference>
<feature type="transmembrane region" description="Helical" evidence="8">
    <location>
        <begin position="171"/>
        <end position="192"/>
    </location>
</feature>
<organism evidence="10 11">
    <name type="scientific">Enterococcus phoeniculicola ATCC BAA-412</name>
    <dbReference type="NCBI Taxonomy" id="1158610"/>
    <lineage>
        <taxon>Bacteria</taxon>
        <taxon>Bacillati</taxon>
        <taxon>Bacillota</taxon>
        <taxon>Bacilli</taxon>
        <taxon>Lactobacillales</taxon>
        <taxon>Enterococcaceae</taxon>
        <taxon>Enterococcus</taxon>
    </lineage>
</organism>
<feature type="transmembrane region" description="Helical" evidence="8">
    <location>
        <begin position="204"/>
        <end position="223"/>
    </location>
</feature>
<keyword evidence="4" id="KW-1003">Cell membrane</keyword>
<dbReference type="InterPro" id="IPR011701">
    <property type="entry name" value="MFS"/>
</dbReference>
<dbReference type="Proteomes" id="UP000013785">
    <property type="component" value="Unassembled WGS sequence"/>
</dbReference>
<dbReference type="EMBL" id="AJAT01000014">
    <property type="protein sequence ID" value="EOL44120.1"/>
    <property type="molecule type" value="Genomic_DNA"/>
</dbReference>
<dbReference type="NCBIfam" id="TIGR00711">
    <property type="entry name" value="efflux_EmrB"/>
    <property type="match status" value="1"/>
</dbReference>
<evidence type="ECO:0000256" key="5">
    <source>
        <dbReference type="ARBA" id="ARBA00022692"/>
    </source>
</evidence>
<dbReference type="SUPFAM" id="SSF103473">
    <property type="entry name" value="MFS general substrate transporter"/>
    <property type="match status" value="1"/>
</dbReference>
<dbReference type="OrthoDB" id="102502at2"/>
<dbReference type="PANTHER" id="PTHR42718:SF9">
    <property type="entry name" value="MAJOR FACILITATOR SUPERFAMILY MULTIDRUG TRANSPORTER MFSC"/>
    <property type="match status" value="1"/>
</dbReference>
<proteinExistence type="inferred from homology"/>
<comment type="similarity">
    <text evidence="2">Belongs to the major facilitator superfamily. EmrB family.</text>
</comment>
<feature type="transmembrane region" description="Helical" evidence="8">
    <location>
        <begin position="229"/>
        <end position="251"/>
    </location>
</feature>
<feature type="transmembrane region" description="Helical" evidence="8">
    <location>
        <begin position="108"/>
        <end position="129"/>
    </location>
</feature>
<evidence type="ECO:0000313" key="11">
    <source>
        <dbReference type="Proteomes" id="UP000013785"/>
    </source>
</evidence>
<dbReference type="PRINTS" id="PR01036">
    <property type="entry name" value="TCRTETB"/>
</dbReference>
<keyword evidence="11" id="KW-1185">Reference proteome</keyword>
<evidence type="ECO:0000256" key="2">
    <source>
        <dbReference type="ARBA" id="ARBA00008537"/>
    </source>
</evidence>
<feature type="transmembrane region" description="Helical" evidence="8">
    <location>
        <begin position="360"/>
        <end position="377"/>
    </location>
</feature>
<dbReference type="STRING" id="154621.RV11_GL002597"/>
<dbReference type="AlphaFoldDB" id="R3WQL4"/>
<dbReference type="GO" id="GO:0022857">
    <property type="term" value="F:transmembrane transporter activity"/>
    <property type="evidence" value="ECO:0007669"/>
    <property type="project" value="InterPro"/>
</dbReference>
<dbReference type="InterPro" id="IPR036259">
    <property type="entry name" value="MFS_trans_sf"/>
</dbReference>
<dbReference type="PATRIC" id="fig|1158610.3.peg.1742"/>
<keyword evidence="6 8" id="KW-1133">Transmembrane helix</keyword>
<evidence type="ECO:0000256" key="7">
    <source>
        <dbReference type="ARBA" id="ARBA00023136"/>
    </source>
</evidence>
<dbReference type="RefSeq" id="WP_010768413.1">
    <property type="nucleotide sequence ID" value="NZ_ASWE01000003.1"/>
</dbReference>
<protein>
    <submittedName>
        <fullName evidence="10">Drug:H+ antiporter-2 (14 Spanner) (DHA2) family drug resistance MFS transporter</fullName>
    </submittedName>
</protein>
<sequence length="474" mass="52052">MKTYQEDPNVQKNRWWILISVAMFTFMSTLDSSIVNIALPTISKDMNVPMNQSEWVVSIYLMVVCACLLLFGKIGDSWGKIKVYRIGTVIFVFGSLLCGFNHSLGFLLFGRIVQALGASMTMASNSGIITEVFPLKERGRALGSIGAFVSLGSIAGPGIGGLILSNLSWSYIFWINIPVGIVTMLIGEKFLPKDITKSQEKIDYSGFATFAVTIMTFFGGIFMGQEFGFASTQTIVLVAIAIVSFILFLVIEKKKENPLIHFAIFKNKIFTMSLITAVLIFSSNFFVNVVIPFYLQDARHLSASYAGMLMMVFPLLMVVGSPLSGYLTDKIGPSILIVLGLAMLAVTQLMYMFMTETTPIWYYVVATGIMGLGNALFQSPNNTMVMSSVTKDSLGVAGSMNSFARNLGMVIGIALATTILYDAMSAEYGQRVTTFIADRPDIFITGMRITFLGSFLICAVAFILTIIRLRKKNK</sequence>
<feature type="transmembrane region" description="Helical" evidence="8">
    <location>
        <begin position="403"/>
        <end position="422"/>
    </location>
</feature>
<feature type="transmembrane region" description="Helical" evidence="8">
    <location>
        <begin position="83"/>
        <end position="102"/>
    </location>
</feature>
<evidence type="ECO:0000256" key="1">
    <source>
        <dbReference type="ARBA" id="ARBA00004651"/>
    </source>
</evidence>
<dbReference type="PANTHER" id="PTHR42718">
    <property type="entry name" value="MAJOR FACILITATOR SUPERFAMILY MULTIDRUG TRANSPORTER MFSC"/>
    <property type="match status" value="1"/>
</dbReference>
<dbReference type="Pfam" id="PF07690">
    <property type="entry name" value="MFS_1"/>
    <property type="match status" value="1"/>
</dbReference>
<comment type="caution">
    <text evidence="10">The sequence shown here is derived from an EMBL/GenBank/DDBJ whole genome shotgun (WGS) entry which is preliminary data.</text>
</comment>
<feature type="transmembrane region" description="Helical" evidence="8">
    <location>
        <begin position="442"/>
        <end position="467"/>
    </location>
</feature>
<feature type="transmembrane region" description="Helical" evidence="8">
    <location>
        <begin position="335"/>
        <end position="354"/>
    </location>
</feature>
<evidence type="ECO:0000256" key="8">
    <source>
        <dbReference type="SAM" id="Phobius"/>
    </source>
</evidence>
<dbReference type="InterPro" id="IPR020846">
    <property type="entry name" value="MFS_dom"/>
</dbReference>
<dbReference type="PROSITE" id="PS50850">
    <property type="entry name" value="MFS"/>
    <property type="match status" value="1"/>
</dbReference>
<name>R3WQL4_9ENTE</name>
<feature type="domain" description="Major facilitator superfamily (MFS) profile" evidence="9">
    <location>
        <begin position="17"/>
        <end position="473"/>
    </location>
</feature>
<feature type="transmembrane region" description="Helical" evidence="8">
    <location>
        <begin position="272"/>
        <end position="295"/>
    </location>
</feature>
<evidence type="ECO:0000259" key="9">
    <source>
        <dbReference type="PROSITE" id="PS50850"/>
    </source>
</evidence>
<evidence type="ECO:0000256" key="3">
    <source>
        <dbReference type="ARBA" id="ARBA00022448"/>
    </source>
</evidence>
<comment type="subcellular location">
    <subcellularLocation>
        <location evidence="1">Cell membrane</location>
        <topology evidence="1">Multi-pass membrane protein</topology>
    </subcellularLocation>
</comment>
<accession>R3WQL4</accession>
<dbReference type="Gene3D" id="1.20.1720.10">
    <property type="entry name" value="Multidrug resistance protein D"/>
    <property type="match status" value="1"/>
</dbReference>
<keyword evidence="7 8" id="KW-0472">Membrane</keyword>
<dbReference type="HOGENOM" id="CLU_000960_28_3_9"/>
<feature type="transmembrane region" description="Helical" evidence="8">
    <location>
        <begin position="55"/>
        <end position="71"/>
    </location>
</feature>
<dbReference type="InterPro" id="IPR004638">
    <property type="entry name" value="EmrB-like"/>
</dbReference>
<dbReference type="CDD" id="cd17321">
    <property type="entry name" value="MFS_MMR_MDR_like"/>
    <property type="match status" value="1"/>
</dbReference>